<dbReference type="AlphaFoldDB" id="A0ABD0T8W0"/>
<evidence type="ECO:0000259" key="5">
    <source>
        <dbReference type="PROSITE" id="PS51253"/>
    </source>
</evidence>
<dbReference type="InterPro" id="IPR007889">
    <property type="entry name" value="HTH_Psq"/>
</dbReference>
<evidence type="ECO:0000256" key="1">
    <source>
        <dbReference type="ARBA" id="ARBA00004123"/>
    </source>
</evidence>
<dbReference type="SUPFAM" id="SSF46689">
    <property type="entry name" value="Homeodomain-like"/>
    <property type="match status" value="1"/>
</dbReference>
<dbReference type="InterPro" id="IPR006600">
    <property type="entry name" value="HTH_CenpB_DNA-bd_dom"/>
</dbReference>
<reference evidence="6 7" key="1">
    <citation type="submission" date="2024-06" db="EMBL/GenBank/DDBJ databases">
        <title>A chromosome-level genome assembly of beet webworm, Loxostege sticticalis.</title>
        <authorList>
            <person name="Zhang Y."/>
        </authorList>
    </citation>
    <scope>NUCLEOTIDE SEQUENCE [LARGE SCALE GENOMIC DNA]</scope>
    <source>
        <strain evidence="6">AQ028</strain>
        <tissue evidence="6">Male pupae</tissue>
    </source>
</reference>
<gene>
    <name evidence="6" type="ORF">ABMA28_001177</name>
</gene>
<dbReference type="PANTHER" id="PTHR19303">
    <property type="entry name" value="TRANSPOSON"/>
    <property type="match status" value="1"/>
</dbReference>
<protein>
    <recommendedName>
        <fullName evidence="5">HTH CENPB-type domain-containing protein</fullName>
    </recommendedName>
</protein>
<dbReference type="InterPro" id="IPR036397">
    <property type="entry name" value="RNaseH_sf"/>
</dbReference>
<feature type="compositionally biased region" description="Basic and acidic residues" evidence="4">
    <location>
        <begin position="719"/>
        <end position="736"/>
    </location>
</feature>
<dbReference type="PROSITE" id="PS51253">
    <property type="entry name" value="HTH_CENPB"/>
    <property type="match status" value="1"/>
</dbReference>
<proteinExistence type="predicted"/>
<accession>A0ABD0T8W0</accession>
<dbReference type="InterPro" id="IPR009057">
    <property type="entry name" value="Homeodomain-like_sf"/>
</dbReference>
<comment type="subcellular location">
    <subcellularLocation>
        <location evidence="1">Nucleus</location>
    </subcellularLocation>
</comment>
<dbReference type="GO" id="GO:0003677">
    <property type="term" value="F:DNA binding"/>
    <property type="evidence" value="ECO:0007669"/>
    <property type="project" value="UniProtKB-KW"/>
</dbReference>
<dbReference type="Pfam" id="PF03184">
    <property type="entry name" value="DDE_1"/>
    <property type="match status" value="1"/>
</dbReference>
<feature type="compositionally biased region" description="Polar residues" evidence="4">
    <location>
        <begin position="607"/>
        <end position="628"/>
    </location>
</feature>
<feature type="region of interest" description="Disordered" evidence="4">
    <location>
        <begin position="516"/>
        <end position="571"/>
    </location>
</feature>
<dbReference type="GO" id="GO:0005634">
    <property type="term" value="C:nucleus"/>
    <property type="evidence" value="ECO:0007669"/>
    <property type="project" value="UniProtKB-SubCell"/>
</dbReference>
<evidence type="ECO:0000256" key="4">
    <source>
        <dbReference type="SAM" id="MobiDB-lite"/>
    </source>
</evidence>
<feature type="region of interest" description="Disordered" evidence="4">
    <location>
        <begin position="664"/>
        <end position="689"/>
    </location>
</feature>
<evidence type="ECO:0000313" key="7">
    <source>
        <dbReference type="Proteomes" id="UP001549921"/>
    </source>
</evidence>
<evidence type="ECO:0000256" key="3">
    <source>
        <dbReference type="ARBA" id="ARBA00023242"/>
    </source>
</evidence>
<feature type="region of interest" description="Disordered" evidence="4">
    <location>
        <begin position="607"/>
        <end position="652"/>
    </location>
</feature>
<dbReference type="PANTHER" id="PTHR19303:SF74">
    <property type="entry name" value="POGO TRANSPOSABLE ELEMENT WITH KRAB DOMAIN"/>
    <property type="match status" value="1"/>
</dbReference>
<dbReference type="Proteomes" id="UP001549921">
    <property type="component" value="Unassembled WGS sequence"/>
</dbReference>
<dbReference type="InterPro" id="IPR004875">
    <property type="entry name" value="DDE_SF_endonuclease_dom"/>
</dbReference>
<keyword evidence="3" id="KW-0539">Nucleus</keyword>
<evidence type="ECO:0000256" key="2">
    <source>
        <dbReference type="ARBA" id="ARBA00023125"/>
    </source>
</evidence>
<comment type="caution">
    <text evidence="6">The sequence shown here is derived from an EMBL/GenBank/DDBJ whole genome shotgun (WGS) entry which is preliminary data.</text>
</comment>
<dbReference type="EMBL" id="JBEDNZ010000010">
    <property type="protein sequence ID" value="KAL0833065.1"/>
    <property type="molecule type" value="Genomic_DNA"/>
</dbReference>
<feature type="compositionally biased region" description="Polar residues" evidence="4">
    <location>
        <begin position="535"/>
        <end position="559"/>
    </location>
</feature>
<dbReference type="Gene3D" id="3.30.420.10">
    <property type="entry name" value="Ribonuclease H-like superfamily/Ribonuclease H"/>
    <property type="match status" value="1"/>
</dbReference>
<organism evidence="6 7">
    <name type="scientific">Loxostege sticticalis</name>
    <name type="common">Beet webworm moth</name>
    <dbReference type="NCBI Taxonomy" id="481309"/>
    <lineage>
        <taxon>Eukaryota</taxon>
        <taxon>Metazoa</taxon>
        <taxon>Ecdysozoa</taxon>
        <taxon>Arthropoda</taxon>
        <taxon>Hexapoda</taxon>
        <taxon>Insecta</taxon>
        <taxon>Pterygota</taxon>
        <taxon>Neoptera</taxon>
        <taxon>Endopterygota</taxon>
        <taxon>Lepidoptera</taxon>
        <taxon>Glossata</taxon>
        <taxon>Ditrysia</taxon>
        <taxon>Pyraloidea</taxon>
        <taxon>Crambidae</taxon>
        <taxon>Pyraustinae</taxon>
        <taxon>Loxostege</taxon>
    </lineage>
</organism>
<evidence type="ECO:0000313" key="6">
    <source>
        <dbReference type="EMBL" id="KAL0833065.1"/>
    </source>
</evidence>
<name>A0ABD0T8W0_LOXSC</name>
<dbReference type="Pfam" id="PF05225">
    <property type="entry name" value="HTH_psq"/>
    <property type="match status" value="1"/>
</dbReference>
<dbReference type="Gene3D" id="1.10.10.60">
    <property type="entry name" value="Homeodomain-like"/>
    <property type="match status" value="1"/>
</dbReference>
<keyword evidence="2" id="KW-0238">DNA-binding</keyword>
<feature type="compositionally biased region" description="Low complexity" evidence="4">
    <location>
        <begin position="524"/>
        <end position="534"/>
    </location>
</feature>
<dbReference type="InterPro" id="IPR050863">
    <property type="entry name" value="CenT-Element_Derived"/>
</dbReference>
<sequence length="866" mass="97775">MVRHYKRKTDKASYSKEKLKDAVRAVRNGDLSGYRAAQIYNIPRMTIMDHVHNKRMKSSTLGRCTALSPEIEKKLASYLHTMERYGFGLSRQEVLEVVGHYVTKNGIPTPFKNGKPGNEWFKAFKERNNLSVKKPQAVEYARKKAVDPFIIYPYFDLLKKTIEDLGLNDKPSAIWNLDETSFSKDPSKTKIVGRKGHASTRLIASPGKDNTTVLLAANAVGEKLPPLIIFKGKNVWDSWTSPDAYPNTTYAATTNGWMESEVFENFFKKSFIPALGKQRPILLIYDGHSTHVGLNIIEEANKENVTILKLPAHTSHVLQPLDLAVMKSFKDRWDPLLVKWQRLNIGVPLPKSEFSRLIGTVWTQIDPVVLRNGFQKAGIYPLNQDVVQEHQFDSLKLKKWKESSLNSNVPIIDEHEMAFTGCHLSEQNPRSLLSIVLDFINKKMYSKSSTCTMTDENNHSYKDHHDTSTSHLSANSAISFEELLLSKVKKGDTTKVTRRKVAPGAEVITHTDVILRKRSETKNSKSNNNSHTSKLQSIPSTSACNVTSLSQTRSRSQARPFTMKTPDDIPDCLKEKRKDKIQILSNILISKSTETNFKNKALVKPGTSGTNLANPSIRKMSSTSTFQPSSTKGKGIGKKSSGKENKPCTNTASLIDVKPFELHRKKHNVPSSHSSTTSVSGSISSHSDSDILDAVSDEESDHAYETEKKADTKTHLFYKEIEKQKNPPRSKPKELSCESDEDESRGGVPVLNLRSRRGDATRPNLRPPMPMYNIGDHVLVRYDTKTKWTYYVGIIENIISQNKNLIYCTKFYKTIKKPKLIFKWTKRIDRDEVPESLIVKKVEIVPTSSKSNDFLLSNQDDAVFFI</sequence>
<feature type="domain" description="HTH CENPB-type" evidence="5">
    <location>
        <begin position="59"/>
        <end position="134"/>
    </location>
</feature>
<feature type="compositionally biased region" description="Low complexity" evidence="4">
    <location>
        <begin position="671"/>
        <end position="686"/>
    </location>
</feature>
<feature type="region of interest" description="Disordered" evidence="4">
    <location>
        <begin position="719"/>
        <end position="764"/>
    </location>
</feature>